<gene>
    <name evidence="1" type="ORF">CAMP_LOCUS2535</name>
</gene>
<reference evidence="1" key="1">
    <citation type="submission" date="2022-11" db="EMBL/GenBank/DDBJ databases">
        <authorList>
            <person name="Kikuchi T."/>
        </authorList>
    </citation>
    <scope>NUCLEOTIDE SEQUENCE</scope>
    <source>
        <strain evidence="1">PS1010</strain>
    </source>
</reference>
<protein>
    <submittedName>
        <fullName evidence="1">Uncharacterized protein</fullName>
    </submittedName>
</protein>
<dbReference type="EMBL" id="CANHGI010000001">
    <property type="protein sequence ID" value="CAI5439898.1"/>
    <property type="molecule type" value="Genomic_DNA"/>
</dbReference>
<dbReference type="OrthoDB" id="381190at2759"/>
<proteinExistence type="predicted"/>
<keyword evidence="2" id="KW-1185">Reference proteome</keyword>
<organism evidence="1 2">
    <name type="scientific">Caenorhabditis angaria</name>
    <dbReference type="NCBI Taxonomy" id="860376"/>
    <lineage>
        <taxon>Eukaryota</taxon>
        <taxon>Metazoa</taxon>
        <taxon>Ecdysozoa</taxon>
        <taxon>Nematoda</taxon>
        <taxon>Chromadorea</taxon>
        <taxon>Rhabditida</taxon>
        <taxon>Rhabditina</taxon>
        <taxon>Rhabditomorpha</taxon>
        <taxon>Rhabditoidea</taxon>
        <taxon>Rhabditidae</taxon>
        <taxon>Peloderinae</taxon>
        <taxon>Caenorhabditis</taxon>
    </lineage>
</organism>
<evidence type="ECO:0000313" key="1">
    <source>
        <dbReference type="EMBL" id="CAI5439898.1"/>
    </source>
</evidence>
<name>A0A9P1MWZ6_9PELO</name>
<evidence type="ECO:0000313" key="2">
    <source>
        <dbReference type="Proteomes" id="UP001152747"/>
    </source>
</evidence>
<accession>A0A9P1MWZ6</accession>
<dbReference type="Proteomes" id="UP001152747">
    <property type="component" value="Unassembled WGS sequence"/>
</dbReference>
<sequence length="1407" mass="163142">MSENQVIALRNALETYLGGEKLKVAEKDKNVAIIQETHRTTIYKIKNEMFDEILDLATLSKYIFKAAYQEICEIVLKLEKKAIKGSTSETRIKNGLYNVSIEHLKICSENEIDNNQVPWVVYILQLLKKPYILSNIHMENEISYCLYSCAANSQLYWVQHALLRNLWSTIWRRIQNPELDPTVLGNYTKTIIELLENVKLDVFELTGYGLAKLAISSLKKSIDGRTERNFWTTSRKSAYIQILSTLLKTHALHSLDFLLFELPAKNLAEHFVSQLSIFEHSPTLQFFDDFFRCFQLLPAEKCRENGRKMKNLAAECAAFMLAGAENALTIRGEPPEKCCEFLARVLVVGECWDEIEKLRQTCTQRSLSLRILTQILKSRPSALKNRQNLLDEVWKNREQFQSDAMRCAMCQLFSANFPAFKNFGGAAAKIASVLKYALSLITNQSTLADAANLVETIFRYSTPRNHVAVPRDLLPRVIDTLMTRGSPNSPPIQKAVSAFLAHVDFEENWHLASFFEMRDEEEEETQRKRERWRFRKSIIDWLLTSTNSLTPKILRQICKFQPQMCNFDEFQPCHVDPLKIQMQNLKLLKIPEPEEHLEDGKMIEELVASLPRGILLETTENENFEEVLKMPIAELEKLKMSEKFSRKILEKCIFENEDDVYDVALRFEKFAMVLTQDALREAKEKIFRLTSDVLSTKSSIEESDAFLIQTITLNTCLKFQKNVKFSGNLPLDPYFVAEFPENVDFSRETSLKYLRKLRNSPWFAQNIVRNLVENEPRYRGFLAPILSHVLAPKNENLLMVCVAKIANFREVLRFFSSEFRHETDAKIALPKNVELDVEDYRLLMGTCKLSRIAFQFWRIFRANPGEILEVLVEFVDSCERLGFHQRLKTVLETIWSSEFAQKSSQIVKFVMVRILSRNPGENSNSASKLVENFVKNGLDERLMENLEIFADPRFYAELHRFLREEKGNSQPENQKIFEILSQIWRYLPELRSAIQPIVAQFFAHKNFPQPATRFDAENLAETLRFKLALRIMSRGNGAKLRKFELTTMCVMFLEDWKEEIGGELKDEKMRILARIGQVFPEIAMMTIPQLLHSHLSDHPNSRESLVARFLKIARFCDKSNRDCVECLAECVDSIGLDVFAGFEDLEEDRAGIEIFRFFELAMVFLKYRFLDHSFFIANLIFDRISYKNRNLMMIQRISIADFKSENAEKLLELLRNIYCAENNAISLATLPSDESWETRKIALASANFSLKKLKIFSESERKSRDSTICEWMCGMRETAANSESQKYLAAILRANFENECYPKHVDCVEKEIYRILYHLEGPRPGPSPLSLDFEEFRLVQVALGLFPPQNILEHVIATIRKIREKCGENGEILRVAKMLAELEAFDAALMILDKWKEQCVELKIYKF</sequence>
<comment type="caution">
    <text evidence="1">The sequence shown here is derived from an EMBL/GenBank/DDBJ whole genome shotgun (WGS) entry which is preliminary data.</text>
</comment>